<proteinExistence type="predicted"/>
<feature type="region of interest" description="Disordered" evidence="1">
    <location>
        <begin position="55"/>
        <end position="78"/>
    </location>
</feature>
<feature type="compositionally biased region" description="Basic residues" evidence="1">
    <location>
        <begin position="66"/>
        <end position="78"/>
    </location>
</feature>
<sequence>MASKKAEALFKVTASQTLWDRTNDAAREIISSEISQRDANSKRLRRLRLARDAEAAAAPLEQPAAKRPRKKKACAQAA</sequence>
<feature type="compositionally biased region" description="Low complexity" evidence="1">
    <location>
        <begin position="55"/>
        <end position="65"/>
    </location>
</feature>
<reference evidence="2 3" key="1">
    <citation type="submission" date="2018-12" db="EMBL/GenBank/DDBJ databases">
        <authorList>
            <person name="Criscuolo A."/>
        </authorList>
    </citation>
    <scope>NUCLEOTIDE SEQUENCE [LARGE SCALE GENOMIC DNA]</scope>
    <source>
        <strain evidence="2">ACIP1116241</strain>
    </source>
</reference>
<organism evidence="2 3">
    <name type="scientific">Paracoccus haematequi</name>
    <dbReference type="NCBI Taxonomy" id="2491866"/>
    <lineage>
        <taxon>Bacteria</taxon>
        <taxon>Pseudomonadati</taxon>
        <taxon>Pseudomonadota</taxon>
        <taxon>Alphaproteobacteria</taxon>
        <taxon>Rhodobacterales</taxon>
        <taxon>Paracoccaceae</taxon>
        <taxon>Paracoccus</taxon>
    </lineage>
</organism>
<name>A0A3S4CM28_9RHOB</name>
<dbReference type="AlphaFoldDB" id="A0A3S4CM28"/>
<evidence type="ECO:0000256" key="1">
    <source>
        <dbReference type="SAM" id="MobiDB-lite"/>
    </source>
</evidence>
<gene>
    <name evidence="2" type="ORF">PARHAE_03883</name>
</gene>
<evidence type="ECO:0000313" key="3">
    <source>
        <dbReference type="Proteomes" id="UP000270743"/>
    </source>
</evidence>
<protein>
    <submittedName>
        <fullName evidence="2">Uncharacterized protein</fullName>
    </submittedName>
</protein>
<keyword evidence="3" id="KW-1185">Reference proteome</keyword>
<accession>A0A3S4CM28</accession>
<dbReference type="EMBL" id="UZWE01000071">
    <property type="protein sequence ID" value="VDS10665.1"/>
    <property type="molecule type" value="Genomic_DNA"/>
</dbReference>
<dbReference type="Proteomes" id="UP000270743">
    <property type="component" value="Unassembled WGS sequence"/>
</dbReference>
<evidence type="ECO:0000313" key="2">
    <source>
        <dbReference type="EMBL" id="VDS10665.1"/>
    </source>
</evidence>